<feature type="region of interest" description="Disordered" evidence="1">
    <location>
        <begin position="1"/>
        <end position="25"/>
    </location>
</feature>
<dbReference type="RefSeq" id="WP_142260644.1">
    <property type="nucleotide sequence ID" value="NZ_BMPV01000005.1"/>
</dbReference>
<comment type="caution">
    <text evidence="2">The sequence shown here is derived from an EMBL/GenBank/DDBJ whole genome shotgun (WGS) entry which is preliminary data.</text>
</comment>
<proteinExistence type="predicted"/>
<evidence type="ECO:0000313" key="2">
    <source>
        <dbReference type="EMBL" id="TQM76815.1"/>
    </source>
</evidence>
<sequence length="160" mass="17543">MTRPPRPVALPRLVRTPRIDPPYDDEVAAPVVDGALALAPRPRPAAPRPAPAAERPAGPYPGPRRLRALGQAVAEVLAGMRPAATVADRFTERAYAELVRAGRMLRARRPPRAGRPHVSTPREGVIEMCLPVHCGERTHGLALRLERRGVQWLCTEWETA</sequence>
<evidence type="ECO:0000313" key="3">
    <source>
        <dbReference type="Proteomes" id="UP000319213"/>
    </source>
</evidence>
<protein>
    <submittedName>
        <fullName evidence="2">Uncharacterized protein</fullName>
    </submittedName>
</protein>
<name>A0A543J1W3_9ACTN</name>
<keyword evidence="3" id="KW-1185">Reference proteome</keyword>
<feature type="compositionally biased region" description="Pro residues" evidence="1">
    <location>
        <begin position="41"/>
        <end position="50"/>
    </location>
</feature>
<dbReference type="Proteomes" id="UP000319213">
    <property type="component" value="Unassembled WGS sequence"/>
</dbReference>
<reference evidence="2 3" key="1">
    <citation type="submission" date="2019-06" db="EMBL/GenBank/DDBJ databases">
        <title>Sequencing the genomes of 1000 actinobacteria strains.</title>
        <authorList>
            <person name="Klenk H.-P."/>
        </authorList>
    </citation>
    <scope>NUCLEOTIDE SEQUENCE [LARGE SCALE GENOMIC DNA]</scope>
    <source>
        <strain evidence="2 3">DSM 43186</strain>
    </source>
</reference>
<feature type="region of interest" description="Disordered" evidence="1">
    <location>
        <begin position="38"/>
        <end position="65"/>
    </location>
</feature>
<evidence type="ECO:0000256" key="1">
    <source>
        <dbReference type="SAM" id="MobiDB-lite"/>
    </source>
</evidence>
<dbReference type="EMBL" id="VFPQ01000001">
    <property type="protein sequence ID" value="TQM76815.1"/>
    <property type="molecule type" value="Genomic_DNA"/>
</dbReference>
<dbReference type="OrthoDB" id="3266345at2"/>
<dbReference type="AlphaFoldDB" id="A0A543J1W3"/>
<accession>A0A543J1W3</accession>
<gene>
    <name evidence="2" type="ORF">FHX40_3565</name>
</gene>
<organism evidence="2 3">
    <name type="scientific">Thermopolyspora flexuosa</name>
    <dbReference type="NCBI Taxonomy" id="103836"/>
    <lineage>
        <taxon>Bacteria</taxon>
        <taxon>Bacillati</taxon>
        <taxon>Actinomycetota</taxon>
        <taxon>Actinomycetes</taxon>
        <taxon>Streptosporangiales</taxon>
        <taxon>Streptosporangiaceae</taxon>
        <taxon>Thermopolyspora</taxon>
    </lineage>
</organism>
<dbReference type="InterPro" id="IPR045596">
    <property type="entry name" value="DUF6459"/>
</dbReference>
<dbReference type="Pfam" id="PF20060">
    <property type="entry name" value="DUF6459"/>
    <property type="match status" value="1"/>
</dbReference>